<sequence length="129" mass="14773">MTTSMNDFFKERRSHERLHKEAVISYCLFEELPLLTGRRQGKLCDFSGGGVRFLAAESLDKGTQLILELTFKGWRAADRNWLWTGSNNDESILKALGAVMWCSSTPDKKQFELGVRFTGRLHDENQEAE</sequence>
<proteinExistence type="predicted"/>
<feature type="domain" description="PilZ" evidence="1">
    <location>
        <begin position="11"/>
        <end position="120"/>
    </location>
</feature>
<dbReference type="InterPro" id="IPR009875">
    <property type="entry name" value="PilZ_domain"/>
</dbReference>
<evidence type="ECO:0000313" key="2">
    <source>
        <dbReference type="EMBL" id="VAW41956.1"/>
    </source>
</evidence>
<evidence type="ECO:0000259" key="1">
    <source>
        <dbReference type="Pfam" id="PF07238"/>
    </source>
</evidence>
<reference evidence="2" key="1">
    <citation type="submission" date="2018-06" db="EMBL/GenBank/DDBJ databases">
        <authorList>
            <person name="Zhirakovskaya E."/>
        </authorList>
    </citation>
    <scope>NUCLEOTIDE SEQUENCE</scope>
</reference>
<dbReference type="EMBL" id="UOEX01000408">
    <property type="protein sequence ID" value="VAW41956.1"/>
    <property type="molecule type" value="Genomic_DNA"/>
</dbReference>
<dbReference type="AlphaFoldDB" id="A0A3B0WBP1"/>
<dbReference type="Pfam" id="PF07238">
    <property type="entry name" value="PilZ"/>
    <property type="match status" value="1"/>
</dbReference>
<protein>
    <recommendedName>
        <fullName evidence="1">PilZ domain-containing protein</fullName>
    </recommendedName>
</protein>
<organism evidence="2">
    <name type="scientific">hydrothermal vent metagenome</name>
    <dbReference type="NCBI Taxonomy" id="652676"/>
    <lineage>
        <taxon>unclassified sequences</taxon>
        <taxon>metagenomes</taxon>
        <taxon>ecological metagenomes</taxon>
    </lineage>
</organism>
<name>A0A3B0WBP1_9ZZZZ</name>
<accession>A0A3B0WBP1</accession>
<gene>
    <name evidence="2" type="ORF">MNBD_DELTA03-58</name>
</gene>
<dbReference type="GO" id="GO:0035438">
    <property type="term" value="F:cyclic-di-GMP binding"/>
    <property type="evidence" value="ECO:0007669"/>
    <property type="project" value="InterPro"/>
</dbReference>